<reference evidence="1 2" key="1">
    <citation type="journal article" date="2009" name="Nat. Genet.">
        <title>Comparative genomic and phylogeographic analysis of Mycobacterium leprae.</title>
        <authorList>
            <person name="Monot M."/>
            <person name="Honore N."/>
            <person name="Garnier T."/>
            <person name="Zidane N."/>
            <person name="Sherafi D."/>
            <person name="Paniz-Mondolfi A."/>
            <person name="Matsuoka M."/>
            <person name="Taylor G.M."/>
            <person name="Donoghue H.D."/>
            <person name="Bouwman A."/>
            <person name="Mays S."/>
            <person name="Watson C."/>
            <person name="Lockwood D."/>
            <person name="Khamispour A."/>
            <person name="Dowlati Y."/>
            <person name="Jianping S."/>
            <person name="Rea T.H."/>
            <person name="Vera-Cabrera L."/>
            <person name="Stefani M.M."/>
            <person name="Banu S."/>
            <person name="Macdonald M."/>
            <person name="Sapkota B.R."/>
            <person name="Spencer J.S."/>
            <person name="Thomas J."/>
            <person name="Harshman K."/>
            <person name="Singh P."/>
            <person name="Busso P."/>
            <person name="Gattiker A."/>
            <person name="Rougemont J."/>
            <person name="Brennan P.J."/>
            <person name="Cole S.T."/>
        </authorList>
    </citation>
    <scope>NUCLEOTIDE SEQUENCE [LARGE SCALE GENOMIC DNA]</scope>
    <source>
        <strain evidence="2">Br4923</strain>
    </source>
</reference>
<dbReference type="InterPro" id="IPR014942">
    <property type="entry name" value="AbiEii"/>
</dbReference>
<dbReference type="KEGG" id="mlb:MLBr02284"/>
<evidence type="ECO:0000313" key="1">
    <source>
        <dbReference type="EMBL" id="CAR72382.1"/>
    </source>
</evidence>
<gene>
    <name evidence="1" type="ordered locus">MLBr02284</name>
</gene>
<proteinExistence type="predicted"/>
<dbReference type="Pfam" id="PF08843">
    <property type="entry name" value="AbiEii"/>
    <property type="match status" value="1"/>
</dbReference>
<name>A0A0H3MRT8_MYCLB</name>
<evidence type="ECO:0000313" key="2">
    <source>
        <dbReference type="Proteomes" id="UP000006900"/>
    </source>
</evidence>
<protein>
    <submittedName>
        <fullName evidence="1">Uncharacterized protein</fullName>
    </submittedName>
</protein>
<dbReference type="HOGENOM" id="CLU_2058792_0_0_11"/>
<sequence length="119" mass="12690">MQPARYVTTSVLKGGVLLAASGNCHPTRDIDLSGIDVNNDAATVLNLVRPVFTSRLPDDDVLIYQADSATAEVTSKEDNYSGVQVTATTTLASARLTFHVDVSVGYPIYPPVPTIRKPS</sequence>
<organism evidence="1 2">
    <name type="scientific">Mycobacterium leprae (strain Br4923)</name>
    <dbReference type="NCBI Taxonomy" id="561304"/>
    <lineage>
        <taxon>Bacteria</taxon>
        <taxon>Bacillati</taxon>
        <taxon>Actinomycetota</taxon>
        <taxon>Actinomycetes</taxon>
        <taxon>Mycobacteriales</taxon>
        <taxon>Mycobacteriaceae</taxon>
        <taxon>Mycobacterium</taxon>
    </lineage>
</organism>
<accession>A0A0H3MRT8</accession>
<dbReference type="EMBL" id="FM211192">
    <property type="protein sequence ID" value="CAR72382.1"/>
    <property type="molecule type" value="Genomic_DNA"/>
</dbReference>
<dbReference type="AlphaFoldDB" id="A0A0H3MRT8"/>
<dbReference type="Proteomes" id="UP000006900">
    <property type="component" value="Chromosome"/>
</dbReference>